<keyword evidence="1" id="KW-1185">Reference proteome</keyword>
<evidence type="ECO:0000313" key="1">
    <source>
        <dbReference type="Proteomes" id="UP000095287"/>
    </source>
</evidence>
<name>A0A1I7Y7X6_9BILA</name>
<reference evidence="2" key="1">
    <citation type="submission" date="2016-11" db="UniProtKB">
        <authorList>
            <consortium name="WormBaseParasite"/>
        </authorList>
    </citation>
    <scope>IDENTIFICATION</scope>
</reference>
<protein>
    <submittedName>
        <fullName evidence="2">F-box domain-containing protein</fullName>
    </submittedName>
</protein>
<sequence>MDDVPLLFVNAVLHCLNSESLSTPRLLAHRTWSGVAEEHHRKRKDYAFWLTNSVNIYQITMQHLSSRSEGYTDPEQWLRNDKTHLRVRELWFGVILSRNAPEITLEEALQWSLRMAPYLTDLDEIVIIFHLGGANKSFDFLWKRPCHKLGYYNKDVSVLRWHLENNDRLERIDTNLFSCDEVLDLLPLCAEKRLTWKMEFGLCTYNLNSVKTWQGDVQWDGIYPLVTNKNTYVEPDQPEKGTAFCEDEHIRKEFLWSSRNESSFTITWK</sequence>
<dbReference type="Proteomes" id="UP000095287">
    <property type="component" value="Unplaced"/>
</dbReference>
<accession>A0A1I7Y7X6</accession>
<organism evidence="1 2">
    <name type="scientific">Steinernema glaseri</name>
    <dbReference type="NCBI Taxonomy" id="37863"/>
    <lineage>
        <taxon>Eukaryota</taxon>
        <taxon>Metazoa</taxon>
        <taxon>Ecdysozoa</taxon>
        <taxon>Nematoda</taxon>
        <taxon>Chromadorea</taxon>
        <taxon>Rhabditida</taxon>
        <taxon>Tylenchina</taxon>
        <taxon>Panagrolaimomorpha</taxon>
        <taxon>Strongyloidoidea</taxon>
        <taxon>Steinernematidae</taxon>
        <taxon>Steinernema</taxon>
    </lineage>
</organism>
<dbReference type="WBParaSite" id="L893_g13657.t1">
    <property type="protein sequence ID" value="L893_g13657.t1"/>
    <property type="gene ID" value="L893_g13657"/>
</dbReference>
<proteinExistence type="predicted"/>
<evidence type="ECO:0000313" key="2">
    <source>
        <dbReference type="WBParaSite" id="L893_g13657.t1"/>
    </source>
</evidence>
<dbReference type="AlphaFoldDB" id="A0A1I7Y7X6"/>